<dbReference type="Gene3D" id="3.40.50.10850">
    <property type="entry name" value="Ntrc-like two-domain protein"/>
    <property type="match status" value="1"/>
</dbReference>
<evidence type="ECO:0000313" key="3">
    <source>
        <dbReference type="EMBL" id="ANY67946.1"/>
    </source>
</evidence>
<sequence>MVRYQLAVAVSELEYARRLAEYVRDSPFGEQWQLTAFTNPASLIQFLKGGYAVDLIAAQPAMLAAASPHLPAGVPVAAFVAAKGQYAQYDAELQQFQPLPELLQSLAALHGAVRSSASSASNEGGASVIAIGSASGGVGKTALALKLANTAAKHGCRVFYLTLERWSALEVWLGAGDQRMLPEGEGMSQLLYHLKAEPDKAGAWLAQHRKRHPALKADFILPCDNEEDRYSLLPADAAAMVELLRASMQYDLILIDLQDGMGEIELQICRQSSLVLWLVTDDPSVQRKTELALGYAERRWKEDFQSLSRSIRLVVNRRIASVAGDEAEGRPPHMFTIKLRNGSRSIAAALPEAAEGRSSPEAVAASPLYKAAVERLFQQLASEGGIRIANR</sequence>
<dbReference type="SUPFAM" id="SSF52540">
    <property type="entry name" value="P-loop containing nucleoside triphosphate hydrolases"/>
    <property type="match status" value="1"/>
</dbReference>
<keyword evidence="2" id="KW-0067">ATP-binding</keyword>
<reference evidence="3" key="1">
    <citation type="submission" date="2016-08" db="EMBL/GenBank/DDBJ databases">
        <title>Complete Genome Seqeunce of Paenibacillus sp. BIHB 4019 from tea rhizoplane.</title>
        <authorList>
            <person name="Thakur R."/>
            <person name="Swarnkar M.K."/>
            <person name="Gulati A."/>
        </authorList>
    </citation>
    <scope>NUCLEOTIDE SEQUENCE [LARGE SCALE GENOMIC DNA]</scope>
    <source>
        <strain evidence="3">BIHB4019</strain>
    </source>
</reference>
<dbReference type="Gene3D" id="3.40.50.300">
    <property type="entry name" value="P-loop containing nucleotide triphosphate hydrolases"/>
    <property type="match status" value="1"/>
</dbReference>
<evidence type="ECO:0000256" key="2">
    <source>
        <dbReference type="ARBA" id="ARBA00022840"/>
    </source>
</evidence>
<dbReference type="InterPro" id="IPR050625">
    <property type="entry name" value="ParA/MinD_ATPase"/>
</dbReference>
<dbReference type="EMBL" id="CP016808">
    <property type="protein sequence ID" value="ANY67946.1"/>
    <property type="molecule type" value="Genomic_DNA"/>
</dbReference>
<dbReference type="RefSeq" id="WP_237163127.1">
    <property type="nucleotide sequence ID" value="NZ_CP016808.1"/>
</dbReference>
<evidence type="ECO:0008006" key="4">
    <source>
        <dbReference type="Google" id="ProtNLM"/>
    </source>
</evidence>
<dbReference type="GO" id="GO:0009898">
    <property type="term" value="C:cytoplasmic side of plasma membrane"/>
    <property type="evidence" value="ECO:0007669"/>
    <property type="project" value="TreeGrafter"/>
</dbReference>
<dbReference type="GO" id="GO:0016887">
    <property type="term" value="F:ATP hydrolysis activity"/>
    <property type="evidence" value="ECO:0007669"/>
    <property type="project" value="TreeGrafter"/>
</dbReference>
<dbReference type="AlphaFoldDB" id="A0A1B2DJS4"/>
<dbReference type="GO" id="GO:0005524">
    <property type="term" value="F:ATP binding"/>
    <property type="evidence" value="ECO:0007669"/>
    <property type="project" value="UniProtKB-KW"/>
</dbReference>
<organism evidence="3">
    <name type="scientific">Paenibacillus sp. BIHB 4019</name>
    <dbReference type="NCBI Taxonomy" id="1870819"/>
    <lineage>
        <taxon>Bacteria</taxon>
        <taxon>Bacillati</taxon>
        <taxon>Bacillota</taxon>
        <taxon>Bacilli</taxon>
        <taxon>Bacillales</taxon>
        <taxon>Paenibacillaceae</taxon>
        <taxon>Paenibacillus</taxon>
    </lineage>
</organism>
<dbReference type="PANTHER" id="PTHR43384:SF6">
    <property type="entry name" value="SEPTUM SITE-DETERMINING PROTEIN MIND HOMOLOG, CHLOROPLASTIC"/>
    <property type="match status" value="1"/>
</dbReference>
<evidence type="ECO:0000256" key="1">
    <source>
        <dbReference type="ARBA" id="ARBA00022741"/>
    </source>
</evidence>
<dbReference type="InterPro" id="IPR027417">
    <property type="entry name" value="P-loop_NTPase"/>
</dbReference>
<name>A0A1B2DJS4_9BACL</name>
<proteinExistence type="predicted"/>
<accession>A0A1B2DJS4</accession>
<gene>
    <name evidence="3" type="ORF">BBD42_16795</name>
</gene>
<dbReference type="GO" id="GO:0051782">
    <property type="term" value="P:negative regulation of cell division"/>
    <property type="evidence" value="ECO:0007669"/>
    <property type="project" value="TreeGrafter"/>
</dbReference>
<dbReference type="PANTHER" id="PTHR43384">
    <property type="entry name" value="SEPTUM SITE-DETERMINING PROTEIN MIND HOMOLOG, CHLOROPLASTIC-RELATED"/>
    <property type="match status" value="1"/>
</dbReference>
<protein>
    <recommendedName>
        <fullName evidence="4">AAA domain-containing protein</fullName>
    </recommendedName>
</protein>
<keyword evidence="1" id="KW-0547">Nucleotide-binding</keyword>
<dbReference type="GO" id="GO:0005829">
    <property type="term" value="C:cytosol"/>
    <property type="evidence" value="ECO:0007669"/>
    <property type="project" value="TreeGrafter"/>
</dbReference>